<organism evidence="1 2">
    <name type="scientific">Saccharothrix carnea</name>
    <dbReference type="NCBI Taxonomy" id="1280637"/>
    <lineage>
        <taxon>Bacteria</taxon>
        <taxon>Bacillati</taxon>
        <taxon>Actinomycetota</taxon>
        <taxon>Actinomycetes</taxon>
        <taxon>Pseudonocardiales</taxon>
        <taxon>Pseudonocardiaceae</taxon>
        <taxon>Saccharothrix</taxon>
    </lineage>
</organism>
<sequence>MSGLVEVIRQALTAVADPVKAPEMRRYMKSAMPFLGVPKPVRARTLKDVFAAHPFASREEWVAAVLEVWRGAEFREERYAALDLAGRHPKWRGVDLLPVYDELVVTGAWWDFVDEIASRLVGPLLRAFPDEVTPVMRAWARDDDRWRRRVAVICQLGSKAATDLDLLTCAIEANADDPDFFLRKGIGWALRQHSRVDPDWVRAFVESHPGLSGLSKREALKHL</sequence>
<dbReference type="Proteomes" id="UP000241118">
    <property type="component" value="Unassembled WGS sequence"/>
</dbReference>
<dbReference type="InterPro" id="IPR016024">
    <property type="entry name" value="ARM-type_fold"/>
</dbReference>
<dbReference type="EMBL" id="PYAX01000027">
    <property type="protein sequence ID" value="PSL45240.1"/>
    <property type="molecule type" value="Genomic_DNA"/>
</dbReference>
<dbReference type="Pfam" id="PF08713">
    <property type="entry name" value="DNA_alkylation"/>
    <property type="match status" value="1"/>
</dbReference>
<dbReference type="InterPro" id="IPR014825">
    <property type="entry name" value="DNA_alkylation"/>
</dbReference>
<dbReference type="PANTHER" id="PTHR34070:SF1">
    <property type="entry name" value="DNA ALKYLATION REPAIR PROTEIN"/>
    <property type="match status" value="1"/>
</dbReference>
<gene>
    <name evidence="1" type="ORF">B0I31_12717</name>
</gene>
<proteinExistence type="predicted"/>
<dbReference type="SUPFAM" id="SSF48371">
    <property type="entry name" value="ARM repeat"/>
    <property type="match status" value="1"/>
</dbReference>
<evidence type="ECO:0000313" key="1">
    <source>
        <dbReference type="EMBL" id="PSL45240.1"/>
    </source>
</evidence>
<accession>A0A2P8HGB7</accession>
<dbReference type="CDD" id="cd07064">
    <property type="entry name" value="AlkD_like_1"/>
    <property type="match status" value="1"/>
</dbReference>
<dbReference type="RefSeq" id="WP_106620307.1">
    <property type="nucleotide sequence ID" value="NZ_PYAX01000027.1"/>
</dbReference>
<keyword evidence="2" id="KW-1185">Reference proteome</keyword>
<dbReference type="OrthoDB" id="9775346at2"/>
<dbReference type="PANTHER" id="PTHR34070">
    <property type="entry name" value="ARMADILLO-TYPE FOLD"/>
    <property type="match status" value="1"/>
</dbReference>
<dbReference type="Gene3D" id="1.25.10.90">
    <property type="match status" value="1"/>
</dbReference>
<comment type="caution">
    <text evidence="1">The sequence shown here is derived from an EMBL/GenBank/DDBJ whole genome shotgun (WGS) entry which is preliminary data.</text>
</comment>
<evidence type="ECO:0000313" key="2">
    <source>
        <dbReference type="Proteomes" id="UP000241118"/>
    </source>
</evidence>
<name>A0A2P8HGB7_SACCR</name>
<protein>
    <submittedName>
        <fullName evidence="1">3-methyladenine DNA glycosylase AlkD</fullName>
    </submittedName>
</protein>
<reference evidence="1 2" key="1">
    <citation type="submission" date="2018-03" db="EMBL/GenBank/DDBJ databases">
        <title>Genomic Encyclopedia of Type Strains, Phase III (KMG-III): the genomes of soil and plant-associated and newly described type strains.</title>
        <authorList>
            <person name="Whitman W."/>
        </authorList>
    </citation>
    <scope>NUCLEOTIDE SEQUENCE [LARGE SCALE GENOMIC DNA]</scope>
    <source>
        <strain evidence="1 2">CGMCC 4.7097</strain>
    </source>
</reference>
<dbReference type="AlphaFoldDB" id="A0A2P8HGB7"/>